<evidence type="ECO:0000313" key="14">
    <source>
        <dbReference type="EMBL" id="MBC8178070.1"/>
    </source>
</evidence>
<dbReference type="PANTHER" id="PTHR11070:SF3">
    <property type="entry name" value="DNA 3'-5' HELICASE"/>
    <property type="match status" value="1"/>
</dbReference>
<dbReference type="GO" id="GO:0005524">
    <property type="term" value="F:ATP binding"/>
    <property type="evidence" value="ECO:0007669"/>
    <property type="project" value="UniProtKB-UniRule"/>
</dbReference>
<dbReference type="InterPro" id="IPR014016">
    <property type="entry name" value="UvrD-like_ATP-bd"/>
</dbReference>
<evidence type="ECO:0000256" key="3">
    <source>
        <dbReference type="ARBA" id="ARBA00022801"/>
    </source>
</evidence>
<dbReference type="EMBL" id="JACNJD010000254">
    <property type="protein sequence ID" value="MBC8178070.1"/>
    <property type="molecule type" value="Genomic_DNA"/>
</dbReference>
<dbReference type="GO" id="GO:0003677">
    <property type="term" value="F:DNA binding"/>
    <property type="evidence" value="ECO:0007669"/>
    <property type="project" value="InterPro"/>
</dbReference>
<feature type="domain" description="UvrD-like helicase ATP-binding" evidence="12">
    <location>
        <begin position="9"/>
        <end position="293"/>
    </location>
</feature>
<dbReference type="InterPro" id="IPR027417">
    <property type="entry name" value="P-loop_NTPase"/>
</dbReference>
<gene>
    <name evidence="14" type="ORF">H8E19_11755</name>
</gene>
<comment type="catalytic activity">
    <reaction evidence="9">
        <text>ATP + H2O = ADP + phosphate + H(+)</text>
        <dbReference type="Rhea" id="RHEA:13065"/>
        <dbReference type="ChEBI" id="CHEBI:15377"/>
        <dbReference type="ChEBI" id="CHEBI:15378"/>
        <dbReference type="ChEBI" id="CHEBI:30616"/>
        <dbReference type="ChEBI" id="CHEBI:43474"/>
        <dbReference type="ChEBI" id="CHEBI:456216"/>
        <dbReference type="EC" id="5.6.2.4"/>
    </reaction>
</comment>
<keyword evidence="3 10" id="KW-0378">Hydrolase</keyword>
<keyword evidence="5 10" id="KW-0067">ATP-binding</keyword>
<feature type="binding site" evidence="10">
    <location>
        <begin position="30"/>
        <end position="37"/>
    </location>
    <ligand>
        <name>ATP</name>
        <dbReference type="ChEBI" id="CHEBI:30616"/>
    </ligand>
</feature>
<dbReference type="SUPFAM" id="SSF52540">
    <property type="entry name" value="P-loop containing nucleoside triphosphate hydrolases"/>
    <property type="match status" value="1"/>
</dbReference>
<evidence type="ECO:0000256" key="5">
    <source>
        <dbReference type="ARBA" id="ARBA00022840"/>
    </source>
</evidence>
<dbReference type="PROSITE" id="PS51217">
    <property type="entry name" value="UVRD_HELICASE_CTER"/>
    <property type="match status" value="1"/>
</dbReference>
<sequence>MTNKIDYKKVLNPAQLEAVISLDGPILVIAGAGSGKTRTLVYRVARLVESGVPPESILLLTFTRKAAQEMLDRASSLADPRCTFVSGGTFHSLAFKILKSHAEALGYANSFTILDRSDMEEVLRSLIPELQMPKKAQRFPKRGTLANILSKAANLQEPVEAFILEEYGQFLEVAPEIGNLGRLYADYKKTNQLMDYDDLIISLQRLLGENSAIRTELSRKYSHIMVDEYQDTNAIQADIVKGLAHDHRNVMVVGDDSQSIYSFRGANYRNMLDFPAFFPETKIIKLEQNYRSTQPILALTNALMDQADEKYTKCLFTERGGGEKPKVIDTRTEHEQALLISNHLKQQMSEGHSIEDFAVLFRAAYHSFELEAELTRQKIPYVKYGGFKFLESAHIKDFLAHMRVVVNRDEAISWIRILRLVKNVGMGKSQAIIKWMKNDQIPLQKLAEWPGARKKDSGLKSLGSLLGHLTSKEIEPKEAVEQVMEYYLPILKDKFDDYPRRQKELEQLAPMANRYRKLRGFLDDLVLEPPASYADIDQEERGKTLTLSTVHSAKGLEWPVVFIIWAMEGRFPASMAYSNPLDLEEERRLMYVAATRAKDHLLITYPSHESVPVWANYGGVGNGLSSFISAIPGDLFSHEKGRYQAFPRGRKTGKRQFTTSLEPKSKSSPFSQGDRVRHPAFGPGVVSRLVSGNKMEVLFKNFGKKLLHLEYTTLEKI</sequence>
<dbReference type="EC" id="5.6.2.4" evidence="8"/>
<protein>
    <recommendedName>
        <fullName evidence="8">DNA 3'-5' helicase</fullName>
        <ecNumber evidence="8">5.6.2.4</ecNumber>
    </recommendedName>
</protein>
<evidence type="ECO:0000256" key="10">
    <source>
        <dbReference type="PROSITE-ProRule" id="PRU00560"/>
    </source>
</evidence>
<dbReference type="Gene3D" id="1.10.486.10">
    <property type="entry name" value="PCRA, domain 4"/>
    <property type="match status" value="1"/>
</dbReference>
<name>A0A8J6T3P9_9DELT</name>
<keyword evidence="2 10" id="KW-0547">Nucleotide-binding</keyword>
<dbReference type="Pfam" id="PF13361">
    <property type="entry name" value="UvrD_C"/>
    <property type="match status" value="1"/>
</dbReference>
<dbReference type="CDD" id="cd18807">
    <property type="entry name" value="SF1_C_UvrD"/>
    <property type="match status" value="1"/>
</dbReference>
<dbReference type="PANTHER" id="PTHR11070">
    <property type="entry name" value="UVRD / RECB / PCRA DNA HELICASE FAMILY MEMBER"/>
    <property type="match status" value="1"/>
</dbReference>
<feature type="region of interest" description="Disordered" evidence="11">
    <location>
        <begin position="647"/>
        <end position="678"/>
    </location>
</feature>
<dbReference type="AlphaFoldDB" id="A0A8J6T3P9"/>
<dbReference type="InterPro" id="IPR013986">
    <property type="entry name" value="DExx_box_DNA_helicase_dom_sf"/>
</dbReference>
<evidence type="ECO:0000259" key="13">
    <source>
        <dbReference type="PROSITE" id="PS51217"/>
    </source>
</evidence>
<evidence type="ECO:0000313" key="15">
    <source>
        <dbReference type="Proteomes" id="UP000650524"/>
    </source>
</evidence>
<feature type="compositionally biased region" description="Polar residues" evidence="11">
    <location>
        <begin position="655"/>
        <end position="671"/>
    </location>
</feature>
<evidence type="ECO:0000256" key="1">
    <source>
        <dbReference type="ARBA" id="ARBA00009922"/>
    </source>
</evidence>
<dbReference type="GO" id="GO:0000725">
    <property type="term" value="P:recombinational repair"/>
    <property type="evidence" value="ECO:0007669"/>
    <property type="project" value="TreeGrafter"/>
</dbReference>
<evidence type="ECO:0000256" key="9">
    <source>
        <dbReference type="ARBA" id="ARBA00048988"/>
    </source>
</evidence>
<dbReference type="PROSITE" id="PS51198">
    <property type="entry name" value="UVRD_HELICASE_ATP_BIND"/>
    <property type="match status" value="1"/>
</dbReference>
<evidence type="ECO:0000256" key="8">
    <source>
        <dbReference type="ARBA" id="ARBA00034808"/>
    </source>
</evidence>
<dbReference type="Pfam" id="PF00580">
    <property type="entry name" value="UvrD-helicase"/>
    <property type="match status" value="1"/>
</dbReference>
<comment type="catalytic activity">
    <reaction evidence="7">
        <text>Couples ATP hydrolysis with the unwinding of duplex DNA by translocating in the 3'-5' direction.</text>
        <dbReference type="EC" id="5.6.2.4"/>
    </reaction>
</comment>
<reference evidence="14 15" key="1">
    <citation type="submission" date="2020-08" db="EMBL/GenBank/DDBJ databases">
        <title>Bridging the membrane lipid divide: bacteria of the FCB group superphylum have the potential to synthesize archaeal ether lipids.</title>
        <authorList>
            <person name="Villanueva L."/>
            <person name="Von Meijenfeldt F.A.B."/>
            <person name="Westbye A.B."/>
            <person name="Yadav S."/>
            <person name="Hopmans E.C."/>
            <person name="Dutilh B.E."/>
            <person name="Sinninghe Damste J.S."/>
        </authorList>
    </citation>
    <scope>NUCLEOTIDE SEQUENCE [LARGE SCALE GENOMIC DNA]</scope>
    <source>
        <strain evidence="14">NIOZ-UU27</strain>
    </source>
</reference>
<accession>A0A8J6T3P9</accession>
<dbReference type="CDD" id="cd17932">
    <property type="entry name" value="DEXQc_UvrD"/>
    <property type="match status" value="1"/>
</dbReference>
<evidence type="ECO:0000256" key="2">
    <source>
        <dbReference type="ARBA" id="ARBA00022741"/>
    </source>
</evidence>
<feature type="domain" description="UvrD-like helicase C-terminal" evidence="13">
    <location>
        <begin position="294"/>
        <end position="555"/>
    </location>
</feature>
<evidence type="ECO:0000256" key="7">
    <source>
        <dbReference type="ARBA" id="ARBA00034617"/>
    </source>
</evidence>
<keyword evidence="6" id="KW-0413">Isomerase</keyword>
<dbReference type="InterPro" id="IPR014017">
    <property type="entry name" value="DNA_helicase_UvrD-like_C"/>
</dbReference>
<keyword evidence="4 10" id="KW-0347">Helicase</keyword>
<dbReference type="Gene3D" id="3.40.50.300">
    <property type="entry name" value="P-loop containing nucleotide triphosphate hydrolases"/>
    <property type="match status" value="2"/>
</dbReference>
<dbReference type="Gene3D" id="1.10.10.160">
    <property type="match status" value="1"/>
</dbReference>
<dbReference type="Proteomes" id="UP000650524">
    <property type="component" value="Unassembled WGS sequence"/>
</dbReference>
<comment type="caution">
    <text evidence="14">The sequence shown here is derived from an EMBL/GenBank/DDBJ whole genome shotgun (WGS) entry which is preliminary data.</text>
</comment>
<proteinExistence type="inferred from homology"/>
<evidence type="ECO:0000256" key="6">
    <source>
        <dbReference type="ARBA" id="ARBA00023235"/>
    </source>
</evidence>
<dbReference type="GO" id="GO:0005829">
    <property type="term" value="C:cytosol"/>
    <property type="evidence" value="ECO:0007669"/>
    <property type="project" value="TreeGrafter"/>
</dbReference>
<dbReference type="GO" id="GO:0043138">
    <property type="term" value="F:3'-5' DNA helicase activity"/>
    <property type="evidence" value="ECO:0007669"/>
    <property type="project" value="UniProtKB-EC"/>
</dbReference>
<organism evidence="14 15">
    <name type="scientific">Candidatus Desulfacyla euxinica</name>
    <dbReference type="NCBI Taxonomy" id="2841693"/>
    <lineage>
        <taxon>Bacteria</taxon>
        <taxon>Deltaproteobacteria</taxon>
        <taxon>Candidatus Desulfacyla</taxon>
    </lineage>
</organism>
<evidence type="ECO:0000256" key="11">
    <source>
        <dbReference type="SAM" id="MobiDB-lite"/>
    </source>
</evidence>
<dbReference type="GO" id="GO:0016787">
    <property type="term" value="F:hydrolase activity"/>
    <property type="evidence" value="ECO:0007669"/>
    <property type="project" value="UniProtKB-UniRule"/>
</dbReference>
<comment type="similarity">
    <text evidence="1">Belongs to the helicase family. UvrD subfamily.</text>
</comment>
<dbReference type="InterPro" id="IPR000212">
    <property type="entry name" value="DNA_helicase_UvrD/REP"/>
</dbReference>
<evidence type="ECO:0000256" key="4">
    <source>
        <dbReference type="ARBA" id="ARBA00022806"/>
    </source>
</evidence>
<evidence type="ECO:0000259" key="12">
    <source>
        <dbReference type="PROSITE" id="PS51198"/>
    </source>
</evidence>